<dbReference type="FunFam" id="3.40.50.300:FF:000066">
    <property type="entry name" value="ABC transporter B family member 1"/>
    <property type="match status" value="1"/>
</dbReference>
<dbReference type="GO" id="GO:0090374">
    <property type="term" value="P:oligopeptide export from mitochondrion"/>
    <property type="evidence" value="ECO:0007669"/>
    <property type="project" value="TreeGrafter"/>
</dbReference>
<evidence type="ECO:0008006" key="16">
    <source>
        <dbReference type="Google" id="ProtNLM"/>
    </source>
</evidence>
<dbReference type="InterPro" id="IPR017871">
    <property type="entry name" value="ABC_transporter-like_CS"/>
</dbReference>
<keyword evidence="15" id="KW-1185">Reference proteome</keyword>
<dbReference type="InterPro" id="IPR027417">
    <property type="entry name" value="P-loop_NTPase"/>
</dbReference>
<dbReference type="FunCoup" id="A0A0C3ENW4">
    <property type="interactions" value="16"/>
</dbReference>
<keyword evidence="4 11" id="KW-0812">Transmembrane</keyword>
<reference evidence="15" key="2">
    <citation type="submission" date="2015-01" db="EMBL/GenBank/DDBJ databases">
        <title>Evolutionary Origins and Diversification of the Mycorrhizal Mutualists.</title>
        <authorList>
            <consortium name="DOE Joint Genome Institute"/>
            <consortium name="Mycorrhizal Genomics Consortium"/>
            <person name="Kohler A."/>
            <person name="Kuo A."/>
            <person name="Nagy L.G."/>
            <person name="Floudas D."/>
            <person name="Copeland A."/>
            <person name="Barry K.W."/>
            <person name="Cichocki N."/>
            <person name="Veneault-Fourrey C."/>
            <person name="LaButti K."/>
            <person name="Lindquist E.A."/>
            <person name="Lipzen A."/>
            <person name="Lundell T."/>
            <person name="Morin E."/>
            <person name="Murat C."/>
            <person name="Riley R."/>
            <person name="Ohm R."/>
            <person name="Sun H."/>
            <person name="Tunlid A."/>
            <person name="Henrissat B."/>
            <person name="Grigoriev I.V."/>
            <person name="Hibbett D.S."/>
            <person name="Martin F."/>
        </authorList>
    </citation>
    <scope>NUCLEOTIDE SEQUENCE [LARGE SCALE GENOMIC DNA]</scope>
    <source>
        <strain evidence="15">F 1598</strain>
    </source>
</reference>
<dbReference type="PROSITE" id="PS50893">
    <property type="entry name" value="ABC_TRANSPORTER_2"/>
    <property type="match status" value="2"/>
</dbReference>
<dbReference type="SMART" id="SM00382">
    <property type="entry name" value="AAA"/>
    <property type="match status" value="2"/>
</dbReference>
<dbReference type="InParanoid" id="A0A0C3ENW4"/>
<feature type="domain" description="ABC transporter" evidence="12">
    <location>
        <begin position="914"/>
        <end position="1154"/>
    </location>
</feature>
<keyword evidence="6" id="KW-0547">Nucleotide-binding</keyword>
<accession>A0A0C3ENW4</accession>
<dbReference type="STRING" id="765440.A0A0C3ENW4"/>
<dbReference type="PROSITE" id="PS50929">
    <property type="entry name" value="ABC_TM1F"/>
    <property type="match status" value="2"/>
</dbReference>
<evidence type="ECO:0000259" key="13">
    <source>
        <dbReference type="PROSITE" id="PS50929"/>
    </source>
</evidence>
<dbReference type="PANTHER" id="PTHR43394">
    <property type="entry name" value="ATP-DEPENDENT PERMEASE MDL1, MITOCHONDRIAL"/>
    <property type="match status" value="1"/>
</dbReference>
<feature type="transmembrane region" description="Helical" evidence="11">
    <location>
        <begin position="160"/>
        <end position="181"/>
    </location>
</feature>
<evidence type="ECO:0000313" key="15">
    <source>
        <dbReference type="Proteomes" id="UP000054166"/>
    </source>
</evidence>
<feature type="transmembrane region" description="Helical" evidence="11">
    <location>
        <begin position="82"/>
        <end position="104"/>
    </location>
</feature>
<evidence type="ECO:0000256" key="11">
    <source>
        <dbReference type="SAM" id="Phobius"/>
    </source>
</evidence>
<dbReference type="GO" id="GO:0016887">
    <property type="term" value="F:ATP hydrolysis activity"/>
    <property type="evidence" value="ECO:0007669"/>
    <property type="project" value="InterPro"/>
</dbReference>
<dbReference type="PANTHER" id="PTHR43394:SF27">
    <property type="entry name" value="ATP-DEPENDENT TRANSLOCASE ABCB1-LIKE"/>
    <property type="match status" value="1"/>
</dbReference>
<feature type="domain" description="ABC transmembrane type-1" evidence="13">
    <location>
        <begin position="590"/>
        <end position="877"/>
    </location>
</feature>
<evidence type="ECO:0000256" key="4">
    <source>
        <dbReference type="ARBA" id="ARBA00022692"/>
    </source>
</evidence>
<dbReference type="HOGENOM" id="CLU_000604_17_2_1"/>
<evidence type="ECO:0000256" key="9">
    <source>
        <dbReference type="ARBA" id="ARBA00023136"/>
    </source>
</evidence>
<dbReference type="EMBL" id="KN833063">
    <property type="protein sequence ID" value="KIM74275.1"/>
    <property type="molecule type" value="Genomic_DNA"/>
</dbReference>
<keyword evidence="8 11" id="KW-1133">Transmembrane helix</keyword>
<evidence type="ECO:0000256" key="7">
    <source>
        <dbReference type="ARBA" id="ARBA00022840"/>
    </source>
</evidence>
<gene>
    <name evidence="14" type="ORF">PILCRDRAFT_828358</name>
</gene>
<organism evidence="14 15">
    <name type="scientific">Piloderma croceum (strain F 1598)</name>
    <dbReference type="NCBI Taxonomy" id="765440"/>
    <lineage>
        <taxon>Eukaryota</taxon>
        <taxon>Fungi</taxon>
        <taxon>Dikarya</taxon>
        <taxon>Basidiomycota</taxon>
        <taxon>Agaricomycotina</taxon>
        <taxon>Agaricomycetes</taxon>
        <taxon>Agaricomycetidae</taxon>
        <taxon>Atheliales</taxon>
        <taxon>Atheliaceae</taxon>
        <taxon>Piloderma</taxon>
    </lineage>
</organism>
<dbReference type="InterPro" id="IPR003593">
    <property type="entry name" value="AAA+_ATPase"/>
</dbReference>
<comment type="similarity">
    <text evidence="2">Belongs to the ABC transporter superfamily. ABCB family. Multidrug resistance exporter (TC 3.A.1.201) subfamily.</text>
</comment>
<dbReference type="Gene3D" id="1.20.1560.10">
    <property type="entry name" value="ABC transporter type 1, transmembrane domain"/>
    <property type="match status" value="1"/>
</dbReference>
<evidence type="ECO:0000256" key="3">
    <source>
        <dbReference type="ARBA" id="ARBA00022448"/>
    </source>
</evidence>
<feature type="transmembrane region" description="Helical" evidence="11">
    <location>
        <begin position="730"/>
        <end position="751"/>
    </location>
</feature>
<dbReference type="GO" id="GO:0015421">
    <property type="term" value="F:ABC-type oligopeptide transporter activity"/>
    <property type="evidence" value="ECO:0007669"/>
    <property type="project" value="TreeGrafter"/>
</dbReference>
<dbReference type="CDD" id="cd03249">
    <property type="entry name" value="ABC_MTABC3_MDL1_MDL2"/>
    <property type="match status" value="2"/>
</dbReference>
<dbReference type="OrthoDB" id="6500128at2759"/>
<feature type="transmembrane region" description="Helical" evidence="11">
    <location>
        <begin position="58"/>
        <end position="76"/>
    </location>
</feature>
<evidence type="ECO:0000256" key="5">
    <source>
        <dbReference type="ARBA" id="ARBA00022737"/>
    </source>
</evidence>
<reference evidence="14 15" key="1">
    <citation type="submission" date="2014-04" db="EMBL/GenBank/DDBJ databases">
        <authorList>
            <consortium name="DOE Joint Genome Institute"/>
            <person name="Kuo A."/>
            <person name="Tarkka M."/>
            <person name="Buscot F."/>
            <person name="Kohler A."/>
            <person name="Nagy L.G."/>
            <person name="Floudas D."/>
            <person name="Copeland A."/>
            <person name="Barry K.W."/>
            <person name="Cichocki N."/>
            <person name="Veneault-Fourrey C."/>
            <person name="LaButti K."/>
            <person name="Lindquist E.A."/>
            <person name="Lipzen A."/>
            <person name="Lundell T."/>
            <person name="Morin E."/>
            <person name="Murat C."/>
            <person name="Sun H."/>
            <person name="Tunlid A."/>
            <person name="Henrissat B."/>
            <person name="Grigoriev I.V."/>
            <person name="Hibbett D.S."/>
            <person name="Martin F."/>
            <person name="Nordberg H.P."/>
            <person name="Cantor M.N."/>
            <person name="Hua S.X."/>
        </authorList>
    </citation>
    <scope>NUCLEOTIDE SEQUENCE [LARGE SCALE GENOMIC DNA]</scope>
    <source>
        <strain evidence="14 15">F 1598</strain>
    </source>
</reference>
<name>A0A0C3ENW4_PILCF</name>
<dbReference type="GO" id="GO:0005743">
    <property type="term" value="C:mitochondrial inner membrane"/>
    <property type="evidence" value="ECO:0007669"/>
    <property type="project" value="TreeGrafter"/>
</dbReference>
<proteinExistence type="inferred from homology"/>
<dbReference type="GO" id="GO:0005886">
    <property type="term" value="C:plasma membrane"/>
    <property type="evidence" value="ECO:0007669"/>
    <property type="project" value="UniProtKB-SubCell"/>
</dbReference>
<evidence type="ECO:0000256" key="8">
    <source>
        <dbReference type="ARBA" id="ARBA00022989"/>
    </source>
</evidence>
<dbReference type="InterPro" id="IPR011527">
    <property type="entry name" value="ABC1_TM_dom"/>
</dbReference>
<dbReference type="FunFam" id="3.40.50.300:FF:000916">
    <property type="entry name" value="ABC transporter B family member 9"/>
    <property type="match status" value="1"/>
</dbReference>
<keyword evidence="9 11" id="KW-0472">Membrane</keyword>
<dbReference type="Pfam" id="PF00005">
    <property type="entry name" value="ABC_tran"/>
    <property type="match status" value="2"/>
</dbReference>
<evidence type="ECO:0000313" key="14">
    <source>
        <dbReference type="EMBL" id="KIM74275.1"/>
    </source>
</evidence>
<evidence type="ECO:0000256" key="1">
    <source>
        <dbReference type="ARBA" id="ARBA00004651"/>
    </source>
</evidence>
<evidence type="ECO:0000256" key="6">
    <source>
        <dbReference type="ARBA" id="ARBA00022741"/>
    </source>
</evidence>
<dbReference type="Pfam" id="PF00664">
    <property type="entry name" value="ABC_membrane"/>
    <property type="match status" value="2"/>
</dbReference>
<feature type="domain" description="ABC transporter" evidence="12">
    <location>
        <begin position="260"/>
        <end position="505"/>
    </location>
</feature>
<feature type="transmembrane region" description="Helical" evidence="11">
    <location>
        <begin position="849"/>
        <end position="872"/>
    </location>
</feature>
<evidence type="ECO:0000256" key="2">
    <source>
        <dbReference type="ARBA" id="ARBA00007577"/>
    </source>
</evidence>
<keyword evidence="5" id="KW-0677">Repeat</keyword>
<dbReference type="PROSITE" id="PS00211">
    <property type="entry name" value="ABC_TRANSPORTER_1"/>
    <property type="match status" value="2"/>
</dbReference>
<protein>
    <recommendedName>
        <fullName evidence="16">P-loop containing nucleoside triphosphate hydrolase protein</fullName>
    </recommendedName>
</protein>
<comment type="subcellular location">
    <subcellularLocation>
        <location evidence="1">Cell membrane</location>
        <topology evidence="1">Multi-pass membrane protein</topology>
    </subcellularLocation>
</comment>
<evidence type="ECO:0000256" key="10">
    <source>
        <dbReference type="ARBA" id="ARBA00023180"/>
    </source>
</evidence>
<dbReference type="CDD" id="cd18578">
    <property type="entry name" value="ABC_6TM_Pgp_ABCB1_D2_like"/>
    <property type="match status" value="1"/>
</dbReference>
<keyword evidence="7" id="KW-0067">ATP-binding</keyword>
<dbReference type="SUPFAM" id="SSF52540">
    <property type="entry name" value="P-loop containing nucleoside triphosphate hydrolases"/>
    <property type="match status" value="2"/>
</dbReference>
<dbReference type="InterPro" id="IPR039421">
    <property type="entry name" value="Type_1_exporter"/>
</dbReference>
<feature type="transmembrane region" description="Helical" evidence="11">
    <location>
        <begin position="813"/>
        <end position="837"/>
    </location>
</feature>
<keyword evidence="3" id="KW-0813">Transport</keyword>
<dbReference type="InterPro" id="IPR003439">
    <property type="entry name" value="ABC_transporter-like_ATP-bd"/>
</dbReference>
<evidence type="ECO:0000259" key="12">
    <source>
        <dbReference type="PROSITE" id="PS50893"/>
    </source>
</evidence>
<dbReference type="SUPFAM" id="SSF90123">
    <property type="entry name" value="ABC transporter transmembrane region"/>
    <property type="match status" value="2"/>
</dbReference>
<dbReference type="CDD" id="cd18577">
    <property type="entry name" value="ABC_6TM_Pgp_ABCB1_D1_like"/>
    <property type="match status" value="1"/>
</dbReference>
<feature type="transmembrane region" description="Helical" evidence="11">
    <location>
        <begin position="632"/>
        <end position="654"/>
    </location>
</feature>
<dbReference type="Gene3D" id="3.40.50.300">
    <property type="entry name" value="P-loop containing nucleotide triphosphate hydrolases"/>
    <property type="match status" value="2"/>
</dbReference>
<dbReference type="AlphaFoldDB" id="A0A0C3ENW4"/>
<dbReference type="InterPro" id="IPR036640">
    <property type="entry name" value="ABC1_TM_sf"/>
</dbReference>
<dbReference type="GO" id="GO:0005524">
    <property type="term" value="F:ATP binding"/>
    <property type="evidence" value="ECO:0007669"/>
    <property type="project" value="UniProtKB-KW"/>
</dbReference>
<feature type="domain" description="ABC transmembrane type-1" evidence="13">
    <location>
        <begin position="2"/>
        <end position="225"/>
    </location>
</feature>
<sequence length="1161" mass="126237">MYIWVHTGEVTTKRLREHYLRAILRQDIAFFDNVGAGEVATRIQTDTHLVQQGTSEKMAMCGNYISAFFTGFILAYCRSWRLALAMSTILPCIATMGVVMSKSVSRYMQSSRRHVSDGGSLGEEVISTIRTAQAFGTQKILADIYDTHINQSKAADAKAAVTNGAGMATFFFILYSSYGLAFSFGTTLINEGHATAGEVINVFMSILIGSVSLAQLAPEMQAVSQARAAAAKLYEAIDRIPDIDSSDPSGLKPEKVKGHITLESVRFNYPSRPNVAVVKDLSISFPAGKTSALVGASGSGKSTVVALVERFYDPLSGLVKLDGVDLKELNIKWLRTQIGLVSQEPILFATTIKENVAHGLIGTEYEQASEEKKFALIKDACVKANADGFINKMPMGYDTMVGERGFLMSGGQKQRIAIARAIVSDPKILLLDEATSALDTQSEGIVQDALDKAAAGRTTITIAHRLSTIKDAHCIFVMGDGLVLEQGTHNELLRDENSPYSRLVAAQKLRANVEFTGSDSATSVIDEDMEKKALDEIPLGRKNSSYSLSSEIVERHNKLPNGAVHEDGRGLPYLFLRMGKLNRASWTSYAIGVVAACMSGMVPPAFGVLYAKGINGFSDIDPHQRRHDGDRTALWFFIIALISTCTIGLQHYMFGSAAATLTAKVRSLSFKAILRQDIEFFDKDENSSGGLTGSLSDNAQKINGLAGITLGTIVQSCSTVVSGLILGFAFIWKIGLVALACMPVVLSTGYIRLRVVVLKDQTNKRAHEESAQIACEAAGAIRTVASLTREEDCCKIYSKSLEEPLRRSNKSALWSNMLFAISQSVSMFVIGLVFFYGSRLVSTLEFSNFQFFVGLMSSVFSAINAGNIFSYVPDISSAKSAGFNVLQLVDSRPEIDAESTEGIDVSSMTVRGQISLENIHFRYPTRLGVRVLRGMSLKVEPGTYIAVVGASGSGKSTIIQLIERFYDPLAGQIYLDGVPISELNIQEYRKQIALVSQEPTLYAGTVRFNILLGAVKPVSDVTQEEIEQACRNANILNFINSLPDGFDTEVGGKGSQLSGGQKQRIAIARALLRNPKVLLLDEATSALDSTSEKVVQNALDQAAKGRTTIAIAHRLSTIQNADCIYFIKDGQVCEFGTHETLLRKKGDYYEYVQLQGLSRRE</sequence>
<keyword evidence="10" id="KW-0325">Glycoprotein</keyword>
<dbReference type="Proteomes" id="UP000054166">
    <property type="component" value="Unassembled WGS sequence"/>
</dbReference>
<feature type="transmembrane region" description="Helical" evidence="11">
    <location>
        <begin position="586"/>
        <end position="611"/>
    </location>
</feature>